<dbReference type="AGR" id="MGI:1921967"/>
<reference evidence="2" key="1">
    <citation type="journal article" date="1999" name="Methods Enzymol.">
        <title>High-efficiency full-length cDNA cloning.</title>
        <authorList>
            <person name="Carninci P."/>
            <person name="Hayashizaki Y."/>
        </authorList>
    </citation>
    <scope>NUCLEOTIDE SEQUENCE</scope>
    <source>
        <strain evidence="2">C57BL/6J</strain>
        <tissue evidence="2">Testis</tissue>
    </source>
</reference>
<dbReference type="AlphaFoldDB" id="Q8C600"/>
<dbReference type="MGI" id="MGI:1921967">
    <property type="gene designation" value="Spata17"/>
</dbReference>
<protein>
    <submittedName>
        <fullName evidence="2">Uncharacterized protein</fullName>
    </submittedName>
</protein>
<proteinExistence type="evidence at transcript level"/>
<evidence type="ECO:0000313" key="3">
    <source>
        <dbReference type="MGI" id="MGI:1921967"/>
    </source>
</evidence>
<accession>Q8C600</accession>
<reference evidence="2" key="4">
    <citation type="journal article" date="2001" name="Nature">
        <title>Functional annotation of a full-length mouse cDNA collection.</title>
        <authorList>
            <consortium name="The RIKEN Genome Exploration Research Group Phase II Team and the FANTOM Consortium"/>
        </authorList>
    </citation>
    <scope>NUCLEOTIDE SEQUENCE</scope>
    <source>
        <strain evidence="2">C57BL/6J</strain>
        <tissue evidence="2">Testis</tissue>
    </source>
</reference>
<reference evidence="2" key="3">
    <citation type="journal article" date="2000" name="Genome Res.">
        <title>RIKEN integrated sequence analysis (RISA) system--384-format sequencing pipeline with 384 multicapillary sequencer.</title>
        <authorList>
            <person name="Shibata K."/>
            <person name="Itoh M."/>
            <person name="Aizawa K."/>
            <person name="Nagaoka S."/>
            <person name="Sasaki N."/>
            <person name="Carninci P."/>
            <person name="Konno H."/>
            <person name="Akiyama J."/>
            <person name="Nishi K."/>
            <person name="Kitsunai T."/>
            <person name="Tashiro H."/>
            <person name="Itoh M."/>
            <person name="Sumi N."/>
            <person name="Ishii Y."/>
            <person name="Nakamura S."/>
            <person name="Hazama M."/>
            <person name="Nishine T."/>
            <person name="Harada A."/>
            <person name="Yamamoto R."/>
            <person name="Matsumoto H."/>
            <person name="Sakaguchi S."/>
            <person name="Ikegami T."/>
            <person name="Kashiwagi K."/>
            <person name="Fujiwake S."/>
            <person name="Inoue K."/>
            <person name="Togawa Y."/>
            <person name="Izawa M."/>
            <person name="Ohara E."/>
            <person name="Watahiki M."/>
            <person name="Yoneda Y."/>
            <person name="Ishikawa T."/>
            <person name="Ozawa K."/>
            <person name="Tanaka T."/>
            <person name="Matsuura S."/>
            <person name="Kawai J."/>
            <person name="Okazaki Y."/>
            <person name="Muramatsu M."/>
            <person name="Inoue Y."/>
            <person name="Kira A."/>
            <person name="Hayashizaki Y."/>
        </authorList>
    </citation>
    <scope>NUCLEOTIDE SEQUENCE</scope>
    <source>
        <strain evidence="2">C57BL/6J</strain>
        <tissue evidence="2">Testis</tissue>
    </source>
</reference>
<evidence type="ECO:0000256" key="1">
    <source>
        <dbReference type="SAM" id="MobiDB-lite"/>
    </source>
</evidence>
<organism evidence="2">
    <name type="scientific">Mus musculus</name>
    <name type="common">Mouse</name>
    <dbReference type="NCBI Taxonomy" id="10090"/>
    <lineage>
        <taxon>Eukaryota</taxon>
        <taxon>Metazoa</taxon>
        <taxon>Chordata</taxon>
        <taxon>Craniata</taxon>
        <taxon>Vertebrata</taxon>
        <taxon>Euteleostomi</taxon>
        <taxon>Mammalia</taxon>
        <taxon>Eutheria</taxon>
        <taxon>Euarchontoglires</taxon>
        <taxon>Glires</taxon>
        <taxon>Rodentia</taxon>
        <taxon>Myomorpha</taxon>
        <taxon>Muroidea</taxon>
        <taxon>Muridae</taxon>
        <taxon>Murinae</taxon>
        <taxon>Mus</taxon>
        <taxon>Mus</taxon>
    </lineage>
</organism>
<evidence type="ECO:0000313" key="2">
    <source>
        <dbReference type="EMBL" id="BAC36500.1"/>
    </source>
</evidence>
<feature type="compositionally biased region" description="Basic and acidic residues" evidence="1">
    <location>
        <begin position="101"/>
        <end position="121"/>
    </location>
</feature>
<dbReference type="EMBL" id="AK076836">
    <property type="protein sequence ID" value="BAC36500.1"/>
    <property type="molecule type" value="mRNA"/>
</dbReference>
<feature type="non-terminal residue" evidence="2">
    <location>
        <position position="1"/>
    </location>
</feature>
<sequence length="159" mass="17566">PPPYSFLPGSDGKTLLKGTCLHDVLPGGWGGESFVCILFPPSFPVGESFAHATCLLGRQVPCSHWDISSFQFTPYQKEECHQGVRQRERVVVNKGGFGGVRRNERERREKGSSGTRGEAKRLPSPQDALPAQHKAVWSSPRSLTLCSKKAHQQDFLTYG</sequence>
<reference evidence="2" key="7">
    <citation type="journal article" date="2005" name="Science">
        <title>The Transcriptional Landscape of the Mammalian Genome.</title>
        <authorList>
            <consortium name="The FANTOM Consortium"/>
            <consortium name="Riken Genome Exploration Research Group and Genome Science Group (Genome Network Project Core Group)"/>
        </authorList>
    </citation>
    <scope>NUCLEOTIDE SEQUENCE</scope>
    <source>
        <strain evidence="2">C57BL/6J</strain>
        <tissue evidence="2">Testis</tissue>
    </source>
</reference>
<name>Q8C600_MOUSE</name>
<reference evidence="2" key="5">
    <citation type="journal article" date="2002" name="Nature">
        <title>Analysis of the mouse transcriptome based on functional annotation of 60,770 full-length cDNAs.</title>
        <authorList>
            <consortium name="The FANTOM Consortium and the RIKEN Genome Exploration Research Group Phase I and II Team"/>
        </authorList>
    </citation>
    <scope>NUCLEOTIDE SEQUENCE</scope>
    <source>
        <strain evidence="2">C57BL/6J</strain>
        <tissue evidence="2">Testis</tissue>
    </source>
</reference>
<feature type="region of interest" description="Disordered" evidence="1">
    <location>
        <begin position="95"/>
        <end position="143"/>
    </location>
</feature>
<reference evidence="2" key="8">
    <citation type="journal article" date="2005" name="Science">
        <title>Antisense Transcription in the Mammalian Transcriptome.</title>
        <authorList>
            <consortium name="RIKEN Genome Exploration Research Group and Genome Science Group (Genome Network Project Core Group) and the FANTOM Consortium"/>
        </authorList>
    </citation>
    <scope>NUCLEOTIDE SEQUENCE</scope>
    <source>
        <strain evidence="2">C57BL/6J</strain>
        <tissue evidence="2">Testis</tissue>
    </source>
</reference>
<gene>
    <name evidence="3" type="primary">Spata17</name>
</gene>
<reference evidence="2" key="2">
    <citation type="journal article" date="2000" name="Genome Res.">
        <title>Normalization and subtraction of cap-trapper-selected cDNAs to prepare full-length cDNA libraries for rapid discovery of new genes.</title>
        <authorList>
            <person name="Carninci P."/>
            <person name="Shibata Y."/>
            <person name="Hayatsu N."/>
            <person name="Sugahara Y."/>
            <person name="Shibata K."/>
            <person name="Itoh M."/>
            <person name="Konno H."/>
            <person name="Okazaki Y."/>
            <person name="Muramatsu M."/>
            <person name="Hayashizaki Y."/>
        </authorList>
    </citation>
    <scope>NUCLEOTIDE SEQUENCE</scope>
    <source>
        <strain evidence="2">C57BL/6J</strain>
        <tissue evidence="2">Testis</tissue>
    </source>
</reference>
<reference evidence="2" key="6">
    <citation type="submission" date="2002-04" db="EMBL/GenBank/DDBJ databases">
        <authorList>
            <person name="Adachi J."/>
            <person name="Aizawa K."/>
            <person name="Akimura T."/>
            <person name="Arakawa T."/>
            <person name="Bono H."/>
            <person name="Carninci P."/>
            <person name="Fukuda S."/>
            <person name="Furuno M."/>
            <person name="Hanagaki T."/>
            <person name="Hara A."/>
            <person name="Hashizume W."/>
            <person name="Hayashida K."/>
            <person name="Hayatsu N."/>
            <person name="Hiramoto K."/>
            <person name="Hiraoka T."/>
            <person name="Hirozane T."/>
            <person name="Hori F."/>
            <person name="Imotani K."/>
            <person name="Ishii Y."/>
            <person name="Itoh M."/>
            <person name="Kagawa I."/>
            <person name="Kasukawa T."/>
            <person name="Katoh H."/>
            <person name="Kawai J."/>
            <person name="Kojima Y."/>
            <person name="Kondo S."/>
            <person name="Konno H."/>
            <person name="Kouda M."/>
            <person name="Koya S."/>
            <person name="Kurihara C."/>
            <person name="Matsuyama T."/>
            <person name="Miyazaki A."/>
            <person name="Murata M."/>
            <person name="Nakamura M."/>
            <person name="Nishi K."/>
            <person name="Nomura K."/>
            <person name="Numazaki R."/>
            <person name="Ohno M."/>
            <person name="Ohsato N."/>
            <person name="Okazaki Y."/>
            <person name="Saito R."/>
            <person name="Saitoh H."/>
            <person name="Sakai C."/>
            <person name="Sakai K."/>
            <person name="Sakazume N."/>
            <person name="Sano H."/>
            <person name="Sasaki D."/>
            <person name="Shibata K."/>
            <person name="Shinagawa A."/>
            <person name="Shiraki T."/>
            <person name="Sogabe Y."/>
            <person name="Tagami M."/>
            <person name="Tagawa A."/>
            <person name="Takahashi F."/>
            <person name="Takaku-Akahira S."/>
            <person name="Takeda Y."/>
            <person name="Tanaka T."/>
            <person name="Tomaru A."/>
            <person name="Toya T."/>
            <person name="Yasunishi A."/>
            <person name="Muramatsu M."/>
            <person name="Hayashizaki Y."/>
        </authorList>
    </citation>
    <scope>NUCLEOTIDE SEQUENCE</scope>
    <source>
        <strain evidence="2">C57BL/6J</strain>
        <tissue evidence="2">Testis</tissue>
    </source>
</reference>